<protein>
    <submittedName>
        <fullName evidence="2">Uncharacterized protein LOC106812044</fullName>
    </submittedName>
</protein>
<dbReference type="Proteomes" id="UP000695022">
    <property type="component" value="Unplaced"/>
</dbReference>
<gene>
    <name evidence="2" type="primary">LOC106812044</name>
</gene>
<name>A0ABM1EGG6_PRICU</name>
<evidence type="ECO:0000313" key="1">
    <source>
        <dbReference type="Proteomes" id="UP000695022"/>
    </source>
</evidence>
<sequence length="243" mass="28008">MYHMADDKCTKDYPKEFRETTALATDGYPLYKRSDNGRTITIGQHQIDNRWVVPFNPYLSQKYQAHVNLEACTSIKSVKYLFKYVYKGHDCANIQVTETCQLHHDEVANFIDVRYISAPEAYWRLAEYKLHHQSHAIIRLALHLPSQQPVYFTPGNHIAAAEATTSKNTMLTAFFKLNSQQPTDLCYHQLPNHYVYNKSSQTWKPRQRGAETTIGRMYSVSPRDMNDIVCISSCSTSQAPPHI</sequence>
<keyword evidence="1" id="KW-1185">Reference proteome</keyword>
<dbReference type="PANTHER" id="PTHR10492:SF57">
    <property type="entry name" value="ATP-DEPENDENT DNA HELICASE"/>
    <property type="match status" value="1"/>
</dbReference>
<proteinExistence type="predicted"/>
<dbReference type="PANTHER" id="PTHR10492">
    <property type="match status" value="1"/>
</dbReference>
<accession>A0ABM1EGG6</accession>
<evidence type="ECO:0000313" key="2">
    <source>
        <dbReference type="RefSeq" id="XP_014671287.1"/>
    </source>
</evidence>
<dbReference type="RefSeq" id="XP_014671287.1">
    <property type="nucleotide sequence ID" value="XM_014815801.1"/>
</dbReference>
<reference evidence="2" key="1">
    <citation type="submission" date="2025-08" db="UniProtKB">
        <authorList>
            <consortium name="RefSeq"/>
        </authorList>
    </citation>
    <scope>IDENTIFICATION</scope>
</reference>
<dbReference type="GeneID" id="106812044"/>
<organism evidence="1 2">
    <name type="scientific">Priapulus caudatus</name>
    <name type="common">Priapulid worm</name>
    <dbReference type="NCBI Taxonomy" id="37621"/>
    <lineage>
        <taxon>Eukaryota</taxon>
        <taxon>Metazoa</taxon>
        <taxon>Ecdysozoa</taxon>
        <taxon>Scalidophora</taxon>
        <taxon>Priapulida</taxon>
        <taxon>Priapulimorpha</taxon>
        <taxon>Priapulimorphida</taxon>
        <taxon>Priapulidae</taxon>
        <taxon>Priapulus</taxon>
    </lineage>
</organism>